<accession>A0A820F481</accession>
<dbReference type="EMBL" id="CAJOAZ010012853">
    <property type="protein sequence ID" value="CAF4258682.1"/>
    <property type="molecule type" value="Genomic_DNA"/>
</dbReference>
<reference evidence="1" key="1">
    <citation type="submission" date="2021-02" db="EMBL/GenBank/DDBJ databases">
        <authorList>
            <person name="Nowell W R."/>
        </authorList>
    </citation>
    <scope>NUCLEOTIDE SEQUENCE</scope>
</reference>
<dbReference type="AlphaFoldDB" id="A0A820F481"/>
<comment type="caution">
    <text evidence="1">The sequence shown here is derived from an EMBL/GenBank/DDBJ whole genome shotgun (WGS) entry which is preliminary data.</text>
</comment>
<evidence type="ECO:0000313" key="1">
    <source>
        <dbReference type="EMBL" id="CAF4258682.1"/>
    </source>
</evidence>
<name>A0A820F481_9BILA</name>
<sequence>DPTDQYSIKQLHLSINSLAIFIDEQACLKFINQFEAKNKLLLIVSGSL</sequence>
<organism evidence="1 2">
    <name type="scientific">Adineta steineri</name>
    <dbReference type="NCBI Taxonomy" id="433720"/>
    <lineage>
        <taxon>Eukaryota</taxon>
        <taxon>Metazoa</taxon>
        <taxon>Spiralia</taxon>
        <taxon>Gnathifera</taxon>
        <taxon>Rotifera</taxon>
        <taxon>Eurotatoria</taxon>
        <taxon>Bdelloidea</taxon>
        <taxon>Adinetida</taxon>
        <taxon>Adinetidae</taxon>
        <taxon>Adineta</taxon>
    </lineage>
</organism>
<evidence type="ECO:0000313" key="2">
    <source>
        <dbReference type="Proteomes" id="UP000663844"/>
    </source>
</evidence>
<protein>
    <submittedName>
        <fullName evidence="1">Uncharacterized protein</fullName>
    </submittedName>
</protein>
<proteinExistence type="predicted"/>
<gene>
    <name evidence="1" type="ORF">OXD698_LOCUS43849</name>
</gene>
<feature type="non-terminal residue" evidence="1">
    <location>
        <position position="1"/>
    </location>
</feature>
<dbReference type="Proteomes" id="UP000663844">
    <property type="component" value="Unassembled WGS sequence"/>
</dbReference>